<feature type="compositionally biased region" description="Polar residues" evidence="1">
    <location>
        <begin position="68"/>
        <end position="77"/>
    </location>
</feature>
<comment type="caution">
    <text evidence="4">The sequence shown here is derived from an EMBL/GenBank/DDBJ whole genome shotgun (WGS) entry which is preliminary data.</text>
</comment>
<dbReference type="Proteomes" id="UP001174909">
    <property type="component" value="Unassembled WGS sequence"/>
</dbReference>
<evidence type="ECO:0000256" key="1">
    <source>
        <dbReference type="SAM" id="MobiDB-lite"/>
    </source>
</evidence>
<dbReference type="Gene3D" id="3.10.105.10">
    <property type="entry name" value="Dipeptide-binding Protein, Domain 3"/>
    <property type="match status" value="1"/>
</dbReference>
<feature type="region of interest" description="Disordered" evidence="1">
    <location>
        <begin position="48"/>
        <end position="77"/>
    </location>
</feature>
<proteinExistence type="predicted"/>
<name>A0AA35R6P2_GEOBA</name>
<dbReference type="EMBL" id="CASHTH010000603">
    <property type="protein sequence ID" value="CAI8005362.1"/>
    <property type="molecule type" value="Genomic_DNA"/>
</dbReference>
<feature type="signal peptide" evidence="2">
    <location>
        <begin position="1"/>
        <end position="20"/>
    </location>
</feature>
<accession>A0AA35R6P2</accession>
<dbReference type="Gene3D" id="3.40.190.10">
    <property type="entry name" value="Periplasmic binding protein-like II"/>
    <property type="match status" value="1"/>
</dbReference>
<dbReference type="AlphaFoldDB" id="A0AA35R6P2"/>
<dbReference type="Pfam" id="PF00496">
    <property type="entry name" value="SBP_bac_5"/>
    <property type="match status" value="1"/>
</dbReference>
<evidence type="ECO:0000313" key="5">
    <source>
        <dbReference type="Proteomes" id="UP001174909"/>
    </source>
</evidence>
<keyword evidence="5" id="KW-1185">Reference proteome</keyword>
<feature type="domain" description="Solute-binding protein family 5" evidence="3">
    <location>
        <begin position="179"/>
        <end position="355"/>
    </location>
</feature>
<dbReference type="PANTHER" id="PTHR30290:SF16">
    <property type="entry name" value="OLIGOPEPTIDE ABC TRANSPORTER, PERIPLASMIC OLIGOPEPTIDE-BINDING PROTEIN"/>
    <property type="match status" value="1"/>
</dbReference>
<evidence type="ECO:0000313" key="4">
    <source>
        <dbReference type="EMBL" id="CAI8005362.1"/>
    </source>
</evidence>
<reference evidence="4" key="1">
    <citation type="submission" date="2023-03" db="EMBL/GenBank/DDBJ databases">
        <authorList>
            <person name="Steffen K."/>
            <person name="Cardenas P."/>
        </authorList>
    </citation>
    <scope>NUCLEOTIDE SEQUENCE</scope>
</reference>
<dbReference type="InterPro" id="IPR039424">
    <property type="entry name" value="SBP_5"/>
</dbReference>
<feature type="chain" id="PRO_5041425063" description="Solute-binding protein family 5 domain-containing protein" evidence="2">
    <location>
        <begin position="21"/>
        <end position="394"/>
    </location>
</feature>
<gene>
    <name evidence="4" type="ORF">GBAR_LOCUS4183</name>
</gene>
<dbReference type="InterPro" id="IPR000914">
    <property type="entry name" value="SBP_5_dom"/>
</dbReference>
<sequence>MRFPFVALLISLATMLVVVGCGGTGEPAAAPVATEAVAATSPPAVVATAPPAGGESAPTRPSFVGSAPVSNVTPTADTSAATGELKTKDLIFLFSQQTRQGIMDCDAVPEIVSDHEINLHMGVRPELIFDYWISGYRGLPITSKAQWDTGCPNGAADYEAFDTSPHLDGFCTAGEQTLLDEGPARLGPYQFANFEKGIGWLWERSPIDHYRVDPDWDSIEIKIIEEASTRLAAMLAREAQLATIDRALVGQALDSGLDLSQSQVTAVNSMMVFGGMYFSTKEGPEFAPYSAASYDSTVPWADRGENGKMVRMAMNKAIDRDAIRENIFDGQGDEGRVAGLIPSSEAFGGEYAGYNPAWESDGKNFTATMSRAPGNCWLRPVTPTDSMFRSSVTR</sequence>
<evidence type="ECO:0000259" key="3">
    <source>
        <dbReference type="Pfam" id="PF00496"/>
    </source>
</evidence>
<keyword evidence="2" id="KW-0732">Signal</keyword>
<dbReference type="GO" id="GO:0015833">
    <property type="term" value="P:peptide transport"/>
    <property type="evidence" value="ECO:0007669"/>
    <property type="project" value="TreeGrafter"/>
</dbReference>
<dbReference type="SUPFAM" id="SSF53850">
    <property type="entry name" value="Periplasmic binding protein-like II"/>
    <property type="match status" value="1"/>
</dbReference>
<protein>
    <recommendedName>
        <fullName evidence="3">Solute-binding protein family 5 domain-containing protein</fullName>
    </recommendedName>
</protein>
<evidence type="ECO:0000256" key="2">
    <source>
        <dbReference type="SAM" id="SignalP"/>
    </source>
</evidence>
<dbReference type="GO" id="GO:1904680">
    <property type="term" value="F:peptide transmembrane transporter activity"/>
    <property type="evidence" value="ECO:0007669"/>
    <property type="project" value="TreeGrafter"/>
</dbReference>
<organism evidence="4 5">
    <name type="scientific">Geodia barretti</name>
    <name type="common">Barrett's horny sponge</name>
    <dbReference type="NCBI Taxonomy" id="519541"/>
    <lineage>
        <taxon>Eukaryota</taxon>
        <taxon>Metazoa</taxon>
        <taxon>Porifera</taxon>
        <taxon>Demospongiae</taxon>
        <taxon>Heteroscleromorpha</taxon>
        <taxon>Tetractinellida</taxon>
        <taxon>Astrophorina</taxon>
        <taxon>Geodiidae</taxon>
        <taxon>Geodia</taxon>
    </lineage>
</organism>
<dbReference type="PANTHER" id="PTHR30290">
    <property type="entry name" value="PERIPLASMIC BINDING COMPONENT OF ABC TRANSPORTER"/>
    <property type="match status" value="1"/>
</dbReference>
<dbReference type="PROSITE" id="PS51257">
    <property type="entry name" value="PROKAR_LIPOPROTEIN"/>
    <property type="match status" value="1"/>
</dbReference>